<name>A0A0C3NGK5_PHLG1</name>
<proteinExistence type="predicted"/>
<dbReference type="HOGENOM" id="CLU_2850458_0_0_1"/>
<dbReference type="GO" id="GO:0016491">
    <property type="term" value="F:oxidoreductase activity"/>
    <property type="evidence" value="ECO:0007669"/>
    <property type="project" value="UniProtKB-KW"/>
</dbReference>
<gene>
    <name evidence="3" type="ORF">PHLGIDRAFT_20134</name>
</gene>
<dbReference type="OrthoDB" id="406634at2759"/>
<reference evidence="3 4" key="1">
    <citation type="journal article" date="2014" name="PLoS Genet.">
        <title>Analysis of the Phlebiopsis gigantea genome, transcriptome and secretome provides insight into its pioneer colonization strategies of wood.</title>
        <authorList>
            <person name="Hori C."/>
            <person name="Ishida T."/>
            <person name="Igarashi K."/>
            <person name="Samejima M."/>
            <person name="Suzuki H."/>
            <person name="Master E."/>
            <person name="Ferreira P."/>
            <person name="Ruiz-Duenas F.J."/>
            <person name="Held B."/>
            <person name="Canessa P."/>
            <person name="Larrondo L.F."/>
            <person name="Schmoll M."/>
            <person name="Druzhinina I.S."/>
            <person name="Kubicek C.P."/>
            <person name="Gaskell J.A."/>
            <person name="Kersten P."/>
            <person name="St John F."/>
            <person name="Glasner J."/>
            <person name="Sabat G."/>
            <person name="Splinter BonDurant S."/>
            <person name="Syed K."/>
            <person name="Yadav J."/>
            <person name="Mgbeahuruike A.C."/>
            <person name="Kovalchuk A."/>
            <person name="Asiegbu F.O."/>
            <person name="Lackner G."/>
            <person name="Hoffmeister D."/>
            <person name="Rencoret J."/>
            <person name="Gutierrez A."/>
            <person name="Sun H."/>
            <person name="Lindquist E."/>
            <person name="Barry K."/>
            <person name="Riley R."/>
            <person name="Grigoriev I.V."/>
            <person name="Henrissat B."/>
            <person name="Kues U."/>
            <person name="Berka R.M."/>
            <person name="Martinez A.T."/>
            <person name="Covert S.F."/>
            <person name="Blanchette R.A."/>
            <person name="Cullen D."/>
        </authorList>
    </citation>
    <scope>NUCLEOTIDE SEQUENCE [LARGE SCALE GENOMIC DNA]</scope>
    <source>
        <strain evidence="3 4">11061_1 CR5-6</strain>
    </source>
</reference>
<dbReference type="Gene3D" id="3.60.130.10">
    <property type="entry name" value="Clavaminate synthase-like"/>
    <property type="match status" value="1"/>
</dbReference>
<keyword evidence="1" id="KW-0560">Oxidoreductase</keyword>
<dbReference type="Proteomes" id="UP000053257">
    <property type="component" value="Unassembled WGS sequence"/>
</dbReference>
<accession>A0A0C3NGK5</accession>
<evidence type="ECO:0000259" key="2">
    <source>
        <dbReference type="Pfam" id="PF02668"/>
    </source>
</evidence>
<dbReference type="SUPFAM" id="SSF51197">
    <property type="entry name" value="Clavaminate synthase-like"/>
    <property type="match status" value="1"/>
</dbReference>
<feature type="domain" description="TauD/TfdA-like" evidence="2">
    <location>
        <begin position="3"/>
        <end position="58"/>
    </location>
</feature>
<dbReference type="EMBL" id="KN840596">
    <property type="protein sequence ID" value="KIP03879.1"/>
    <property type="molecule type" value="Genomic_DNA"/>
</dbReference>
<dbReference type="Pfam" id="PF02668">
    <property type="entry name" value="TauD"/>
    <property type="match status" value="1"/>
</dbReference>
<dbReference type="InterPro" id="IPR042098">
    <property type="entry name" value="TauD-like_sf"/>
</dbReference>
<protein>
    <recommendedName>
        <fullName evidence="2">TauD/TfdA-like domain-containing protein</fullName>
    </recommendedName>
</protein>
<evidence type="ECO:0000313" key="4">
    <source>
        <dbReference type="Proteomes" id="UP000053257"/>
    </source>
</evidence>
<sequence length="65" mass="7492">MHNREFYAVLVWFAELLHEPEAVCAYTLKEGDTVLLDSWHVLHTCTAFNGIAHEHRVQRTTAQGK</sequence>
<keyword evidence="4" id="KW-1185">Reference proteome</keyword>
<organism evidence="3 4">
    <name type="scientific">Phlebiopsis gigantea (strain 11061_1 CR5-6)</name>
    <name type="common">White-rot fungus</name>
    <name type="synonym">Peniophora gigantea</name>
    <dbReference type="NCBI Taxonomy" id="745531"/>
    <lineage>
        <taxon>Eukaryota</taxon>
        <taxon>Fungi</taxon>
        <taxon>Dikarya</taxon>
        <taxon>Basidiomycota</taxon>
        <taxon>Agaricomycotina</taxon>
        <taxon>Agaricomycetes</taxon>
        <taxon>Polyporales</taxon>
        <taxon>Phanerochaetaceae</taxon>
        <taxon>Phlebiopsis</taxon>
    </lineage>
</organism>
<evidence type="ECO:0000256" key="1">
    <source>
        <dbReference type="ARBA" id="ARBA00023002"/>
    </source>
</evidence>
<dbReference type="AlphaFoldDB" id="A0A0C3NGK5"/>
<evidence type="ECO:0000313" key="3">
    <source>
        <dbReference type="EMBL" id="KIP03879.1"/>
    </source>
</evidence>
<dbReference type="InterPro" id="IPR003819">
    <property type="entry name" value="TauD/TfdA-like"/>
</dbReference>